<feature type="non-terminal residue" evidence="2">
    <location>
        <position position="163"/>
    </location>
</feature>
<name>A0ABD0NGS9_CIRMR</name>
<accession>A0ABD0NGS9</accession>
<feature type="region of interest" description="Disordered" evidence="1">
    <location>
        <begin position="25"/>
        <end position="46"/>
    </location>
</feature>
<dbReference type="AlphaFoldDB" id="A0ABD0NGS9"/>
<evidence type="ECO:0000313" key="3">
    <source>
        <dbReference type="Proteomes" id="UP001529510"/>
    </source>
</evidence>
<gene>
    <name evidence="2" type="ORF">M9458_044688</name>
</gene>
<organism evidence="2 3">
    <name type="scientific">Cirrhinus mrigala</name>
    <name type="common">Mrigala</name>
    <dbReference type="NCBI Taxonomy" id="683832"/>
    <lineage>
        <taxon>Eukaryota</taxon>
        <taxon>Metazoa</taxon>
        <taxon>Chordata</taxon>
        <taxon>Craniata</taxon>
        <taxon>Vertebrata</taxon>
        <taxon>Euteleostomi</taxon>
        <taxon>Actinopterygii</taxon>
        <taxon>Neopterygii</taxon>
        <taxon>Teleostei</taxon>
        <taxon>Ostariophysi</taxon>
        <taxon>Cypriniformes</taxon>
        <taxon>Cyprinidae</taxon>
        <taxon>Labeoninae</taxon>
        <taxon>Labeonini</taxon>
        <taxon>Cirrhinus</taxon>
    </lineage>
</organism>
<keyword evidence="3" id="KW-1185">Reference proteome</keyword>
<evidence type="ECO:0000256" key="1">
    <source>
        <dbReference type="SAM" id="MobiDB-lite"/>
    </source>
</evidence>
<dbReference type="Proteomes" id="UP001529510">
    <property type="component" value="Unassembled WGS sequence"/>
</dbReference>
<reference evidence="2 3" key="1">
    <citation type="submission" date="2024-05" db="EMBL/GenBank/DDBJ databases">
        <title>Genome sequencing and assembly of Indian major carp, Cirrhinus mrigala (Hamilton, 1822).</title>
        <authorList>
            <person name="Mohindra V."/>
            <person name="Chowdhury L.M."/>
            <person name="Lal K."/>
            <person name="Jena J.K."/>
        </authorList>
    </citation>
    <scope>NUCLEOTIDE SEQUENCE [LARGE SCALE GENOMIC DNA]</scope>
    <source>
        <strain evidence="2">CM1030</strain>
        <tissue evidence="2">Blood</tissue>
    </source>
</reference>
<protein>
    <submittedName>
        <fullName evidence="2">Uncharacterized protein</fullName>
    </submittedName>
</protein>
<comment type="caution">
    <text evidence="2">The sequence shown here is derived from an EMBL/GenBank/DDBJ whole genome shotgun (WGS) entry which is preliminary data.</text>
</comment>
<dbReference type="EMBL" id="JAMKFB020000022">
    <property type="protein sequence ID" value="KAL0160963.1"/>
    <property type="molecule type" value="Genomic_DNA"/>
</dbReference>
<sequence length="163" mass="17354">SGQGFFSAAAATRGRDIQVIMQNAPPASKAPRTSAPPRGPVELPKQFASPHAGLSEVEMSAAASDSAARRPSAVAARLSWTLNYRLCSSKPPRRSVWRCPGGYVAVPQVERAITWRDRPHLPSRAAYHAAGQAATALHAVATLRVYQARALKQLHEGGPDQGI</sequence>
<proteinExistence type="predicted"/>
<feature type="non-terminal residue" evidence="2">
    <location>
        <position position="1"/>
    </location>
</feature>
<evidence type="ECO:0000313" key="2">
    <source>
        <dbReference type="EMBL" id="KAL0160963.1"/>
    </source>
</evidence>